<evidence type="ECO:0000256" key="3">
    <source>
        <dbReference type="SAM" id="MobiDB-lite"/>
    </source>
</evidence>
<reference evidence="5" key="2">
    <citation type="submission" date="2014-03" db="EMBL/GenBank/DDBJ databases">
        <authorList>
            <person name="Genoscope - CEA"/>
        </authorList>
    </citation>
    <scope>NUCLEOTIDE SEQUENCE</scope>
</reference>
<evidence type="ECO:0000256" key="1">
    <source>
        <dbReference type="ARBA" id="ARBA00004282"/>
    </source>
</evidence>
<evidence type="ECO:0000313" key="5">
    <source>
        <dbReference type="EMBL" id="CDQ56692.1"/>
    </source>
</evidence>
<evidence type="ECO:0000313" key="6">
    <source>
        <dbReference type="Proteomes" id="UP000193380"/>
    </source>
</evidence>
<gene>
    <name evidence="5" type="ORF">GSONMT00064875001</name>
</gene>
<reference evidence="5" key="1">
    <citation type="journal article" date="2014" name="Nat. Commun.">
        <title>The rainbow trout genome provides novel insights into evolution after whole-genome duplication in vertebrates.</title>
        <authorList>
            <person name="Berthelot C."/>
            <person name="Brunet F."/>
            <person name="Chalopin D."/>
            <person name="Juanchich A."/>
            <person name="Bernard M."/>
            <person name="Noel B."/>
            <person name="Bento P."/>
            <person name="Da Silva C."/>
            <person name="Labadie K."/>
            <person name="Alberti A."/>
            <person name="Aury J.M."/>
            <person name="Louis A."/>
            <person name="Dehais P."/>
            <person name="Bardou P."/>
            <person name="Montfort J."/>
            <person name="Klopp C."/>
            <person name="Cabau C."/>
            <person name="Gaspin C."/>
            <person name="Thorgaard G.H."/>
            <person name="Boussaha M."/>
            <person name="Quillet E."/>
            <person name="Guyomard R."/>
            <person name="Galiana D."/>
            <person name="Bobe J."/>
            <person name="Volff J.N."/>
            <person name="Genet C."/>
            <person name="Wincker P."/>
            <person name="Jaillon O."/>
            <person name="Roest Crollius H."/>
            <person name="Guiguen Y."/>
        </authorList>
    </citation>
    <scope>NUCLEOTIDE SEQUENCE [LARGE SCALE GENOMIC DNA]</scope>
</reference>
<organism evidence="5 6">
    <name type="scientific">Oncorhynchus mykiss</name>
    <name type="common">Rainbow trout</name>
    <name type="synonym">Salmo gairdneri</name>
    <dbReference type="NCBI Taxonomy" id="8022"/>
    <lineage>
        <taxon>Eukaryota</taxon>
        <taxon>Metazoa</taxon>
        <taxon>Chordata</taxon>
        <taxon>Craniata</taxon>
        <taxon>Vertebrata</taxon>
        <taxon>Euteleostomi</taxon>
        <taxon>Actinopterygii</taxon>
        <taxon>Neopterygii</taxon>
        <taxon>Teleostei</taxon>
        <taxon>Protacanthopterygii</taxon>
        <taxon>Salmoniformes</taxon>
        <taxon>Salmonidae</taxon>
        <taxon>Salmoninae</taxon>
        <taxon>Oncorhynchus</taxon>
    </lineage>
</organism>
<evidence type="ECO:0000256" key="2">
    <source>
        <dbReference type="ARBA" id="ARBA00022949"/>
    </source>
</evidence>
<feature type="compositionally biased region" description="Pro residues" evidence="3">
    <location>
        <begin position="116"/>
        <end position="131"/>
    </location>
</feature>
<dbReference type="PROSITE" id="PS50831">
    <property type="entry name" value="SOHO"/>
    <property type="match status" value="1"/>
</dbReference>
<protein>
    <recommendedName>
        <fullName evidence="4">SoHo domain-containing protein</fullName>
    </recommendedName>
</protein>
<feature type="domain" description="SoHo" evidence="4">
    <location>
        <begin position="1"/>
        <end position="47"/>
    </location>
</feature>
<dbReference type="InterPro" id="IPR003127">
    <property type="entry name" value="SoHo_dom"/>
</dbReference>
<name>A0A060VPB3_ONCMY</name>
<keyword evidence="2" id="KW-0965">Cell junction</keyword>
<feature type="region of interest" description="Disordered" evidence="3">
    <location>
        <begin position="172"/>
        <end position="218"/>
    </location>
</feature>
<dbReference type="Proteomes" id="UP000193380">
    <property type="component" value="Unassembled WGS sequence"/>
</dbReference>
<dbReference type="SMART" id="SM00459">
    <property type="entry name" value="Sorb"/>
    <property type="match status" value="1"/>
</dbReference>
<dbReference type="STRING" id="8022.A0A060VPB3"/>
<proteinExistence type="predicted"/>
<feature type="compositionally biased region" description="Polar residues" evidence="3">
    <location>
        <begin position="205"/>
        <end position="214"/>
    </location>
</feature>
<comment type="subcellular location">
    <subcellularLocation>
        <location evidence="1">Cell junction</location>
    </subcellularLocation>
</comment>
<dbReference type="EMBL" id="FR904268">
    <property type="protein sequence ID" value="CDQ56692.1"/>
    <property type="molecule type" value="Genomic_DNA"/>
</dbReference>
<dbReference type="PaxDb" id="8022-A0A060VPB3"/>
<accession>A0A060VPB3</accession>
<feature type="region of interest" description="Disordered" evidence="3">
    <location>
        <begin position="107"/>
        <end position="149"/>
    </location>
</feature>
<dbReference type="GO" id="GO:0070161">
    <property type="term" value="C:anchoring junction"/>
    <property type="evidence" value="ECO:0007669"/>
    <property type="project" value="UniProtKB-SubCell"/>
</dbReference>
<sequence>MPIASRSSVNQPKDWYRSMFRQIHKKPEGMTPPPSPLLSHTPAHTDNSFLSMSASRKLIQGADYSKERRECSSHFDIYTQSFQLLYISNSILHLSYRSSSAVSLFVSQPQGQPVQKPQPHPLQPSQQPPQHRPTEEPWSPIEKPSKPSAFEESLLSELNCFEAELDSDIQGLERRLSQKKQTRRGRGEGARNADPGTAAGTGTTQDNSSLTDSKQPLHCPIVPTSAVAQRAALSPTHERLSPAPEAMEFPPKRLEKQVNVFLFLGYWDIQPL</sequence>
<feature type="region of interest" description="Disordered" evidence="3">
    <location>
        <begin position="25"/>
        <end position="44"/>
    </location>
</feature>
<dbReference type="AlphaFoldDB" id="A0A060VPB3"/>
<evidence type="ECO:0000259" key="4">
    <source>
        <dbReference type="PROSITE" id="PS50831"/>
    </source>
</evidence>